<dbReference type="SUPFAM" id="SSF48264">
    <property type="entry name" value="Cytochrome P450"/>
    <property type="match status" value="1"/>
</dbReference>
<accession>A0A1V3ZZL0</accession>
<evidence type="ECO:0000256" key="5">
    <source>
        <dbReference type="ARBA" id="ARBA00023004"/>
    </source>
</evidence>
<dbReference type="Proteomes" id="UP000190539">
    <property type="component" value="Unassembled WGS sequence"/>
</dbReference>
<evidence type="ECO:0000313" key="9">
    <source>
        <dbReference type="Proteomes" id="UP000190539"/>
    </source>
</evidence>
<evidence type="ECO:0000256" key="6">
    <source>
        <dbReference type="ARBA" id="ARBA00023033"/>
    </source>
</evidence>
<dbReference type="PRINTS" id="PR00359">
    <property type="entry name" value="BP450"/>
</dbReference>
<dbReference type="STRING" id="83656.B1H18_31880"/>
<protein>
    <submittedName>
        <fullName evidence="8">Cytochrome</fullName>
    </submittedName>
</protein>
<dbReference type="RefSeq" id="WP_077973941.1">
    <property type="nucleotide sequence ID" value="NZ_CP045178.1"/>
</dbReference>
<dbReference type="EMBL" id="MVFC01000045">
    <property type="protein sequence ID" value="OON71954.1"/>
    <property type="molecule type" value="Genomic_DNA"/>
</dbReference>
<dbReference type="GO" id="GO:0005506">
    <property type="term" value="F:iron ion binding"/>
    <property type="evidence" value="ECO:0007669"/>
    <property type="project" value="InterPro"/>
</dbReference>
<dbReference type="GO" id="GO:0020037">
    <property type="term" value="F:heme binding"/>
    <property type="evidence" value="ECO:0007669"/>
    <property type="project" value="InterPro"/>
</dbReference>
<keyword evidence="2 7" id="KW-0349">Heme</keyword>
<dbReference type="GO" id="GO:0016705">
    <property type="term" value="F:oxidoreductase activity, acting on paired donors, with incorporation or reduction of molecular oxygen"/>
    <property type="evidence" value="ECO:0007669"/>
    <property type="project" value="InterPro"/>
</dbReference>
<gene>
    <name evidence="8" type="ORF">B1H18_31880</name>
</gene>
<dbReference type="PANTHER" id="PTHR46696:SF6">
    <property type="entry name" value="P450, PUTATIVE (EUROFUNG)-RELATED"/>
    <property type="match status" value="1"/>
</dbReference>
<keyword evidence="5 7" id="KW-0408">Iron</keyword>
<dbReference type="GO" id="GO:0004497">
    <property type="term" value="F:monooxygenase activity"/>
    <property type="evidence" value="ECO:0007669"/>
    <property type="project" value="UniProtKB-KW"/>
</dbReference>
<comment type="similarity">
    <text evidence="1 7">Belongs to the cytochrome P450 family.</text>
</comment>
<evidence type="ECO:0000256" key="4">
    <source>
        <dbReference type="ARBA" id="ARBA00023002"/>
    </source>
</evidence>
<dbReference type="PRINTS" id="PR00385">
    <property type="entry name" value="P450"/>
</dbReference>
<dbReference type="PANTHER" id="PTHR46696">
    <property type="entry name" value="P450, PUTATIVE (EUROFUNG)-RELATED"/>
    <property type="match status" value="1"/>
</dbReference>
<dbReference type="InterPro" id="IPR001128">
    <property type="entry name" value="Cyt_P450"/>
</dbReference>
<keyword evidence="4 7" id="KW-0560">Oxidoreductase</keyword>
<dbReference type="AlphaFoldDB" id="A0A1V3ZZL0"/>
<dbReference type="InterPro" id="IPR036396">
    <property type="entry name" value="Cyt_P450_sf"/>
</dbReference>
<keyword evidence="9" id="KW-1185">Reference proteome</keyword>
<evidence type="ECO:0000256" key="7">
    <source>
        <dbReference type="RuleBase" id="RU000461"/>
    </source>
</evidence>
<organism evidence="8 9">
    <name type="scientific">Streptomyces tsukubensis</name>
    <dbReference type="NCBI Taxonomy" id="83656"/>
    <lineage>
        <taxon>Bacteria</taxon>
        <taxon>Bacillati</taxon>
        <taxon>Actinomycetota</taxon>
        <taxon>Actinomycetes</taxon>
        <taxon>Kitasatosporales</taxon>
        <taxon>Streptomycetaceae</taxon>
        <taxon>Streptomyces</taxon>
    </lineage>
</organism>
<name>A0A1V3ZZL0_9ACTN</name>
<sequence>MSTDTPAGTPQAGRCPFAIQDAHRAILDSATVGSFDLFGIKHWLVAAAEDVKLVTNDPRFSSAAPSEMLPDRRPGWFSGMDVPEHSRYRQKIAGDFTLRAARRQEEFVFEAADACLDEIEAAGPGADLVPGYAKRLPSLVINALYGLTPEEGAVLETRMRGITGSTDLDSVKTLTDDFFAHALELVRAKRDERGDDLLHRLASAEDGEIPLSDDEATGVFATLLFAGHDSVQQMVGYCLYALLSHPEQEGALRTRPELIDGAVEEMLRFLPVNQMGVPRVCVADVDLRGVRISVGDNVIPLYSTANRDPEVFPDPDTFDVSRPTEGNFAFGHGVHKCPGQHVARLLIKVACLRLLERFPDVRLVGDVPMNEGLGLFSPAELRITWGAA</sequence>
<evidence type="ECO:0000313" key="8">
    <source>
        <dbReference type="EMBL" id="OON71954.1"/>
    </source>
</evidence>
<evidence type="ECO:0000256" key="3">
    <source>
        <dbReference type="ARBA" id="ARBA00022723"/>
    </source>
</evidence>
<dbReference type="FunFam" id="1.10.630.10:FF:000018">
    <property type="entry name" value="Cytochrome P450 monooxygenase"/>
    <property type="match status" value="1"/>
</dbReference>
<dbReference type="Gene3D" id="1.10.630.10">
    <property type="entry name" value="Cytochrome P450"/>
    <property type="match status" value="1"/>
</dbReference>
<evidence type="ECO:0000256" key="1">
    <source>
        <dbReference type="ARBA" id="ARBA00010617"/>
    </source>
</evidence>
<dbReference type="OrthoDB" id="3664945at2"/>
<proteinExistence type="inferred from homology"/>
<evidence type="ECO:0000256" key="2">
    <source>
        <dbReference type="ARBA" id="ARBA00022617"/>
    </source>
</evidence>
<keyword evidence="3 7" id="KW-0479">Metal-binding</keyword>
<reference evidence="8 9" key="1">
    <citation type="submission" date="2017-02" db="EMBL/GenBank/DDBJ databases">
        <title>Draft Genome Sequence of Streptomyces tsukubaensis F601, a Producer of the immunosuppressant tacrolimus FK506.</title>
        <authorList>
            <person name="Zong G."/>
            <person name="Zhong C."/>
            <person name="Fu J."/>
            <person name="Qin R."/>
            <person name="Cao G."/>
        </authorList>
    </citation>
    <scope>NUCLEOTIDE SEQUENCE [LARGE SCALE GENOMIC DNA]</scope>
    <source>
        <strain evidence="8 9">F601</strain>
    </source>
</reference>
<dbReference type="PROSITE" id="PS00086">
    <property type="entry name" value="CYTOCHROME_P450"/>
    <property type="match status" value="1"/>
</dbReference>
<comment type="caution">
    <text evidence="8">The sequence shown here is derived from an EMBL/GenBank/DDBJ whole genome shotgun (WGS) entry which is preliminary data.</text>
</comment>
<dbReference type="InterPro" id="IPR002397">
    <property type="entry name" value="Cyt_P450_B"/>
</dbReference>
<dbReference type="Pfam" id="PF00067">
    <property type="entry name" value="p450"/>
    <property type="match status" value="1"/>
</dbReference>
<keyword evidence="6 7" id="KW-0503">Monooxygenase</keyword>
<dbReference type="InterPro" id="IPR017972">
    <property type="entry name" value="Cyt_P450_CS"/>
</dbReference>